<dbReference type="EMBL" id="JANCLT010000002">
    <property type="protein sequence ID" value="MCP8967625.1"/>
    <property type="molecule type" value="Genomic_DNA"/>
</dbReference>
<proteinExistence type="inferred from homology"/>
<dbReference type="Pfam" id="PF24568">
    <property type="entry name" value="CC_PcsB"/>
    <property type="match status" value="1"/>
</dbReference>
<dbReference type="GO" id="GO:0008234">
    <property type="term" value="F:cysteine-type peptidase activity"/>
    <property type="evidence" value="ECO:0007669"/>
    <property type="project" value="UniProtKB-KW"/>
</dbReference>
<accession>A0AA41X6B1</accession>
<feature type="coiled-coil region" evidence="6">
    <location>
        <begin position="156"/>
        <end position="211"/>
    </location>
</feature>
<dbReference type="InterPro" id="IPR057309">
    <property type="entry name" value="PcsB_CC"/>
</dbReference>
<dbReference type="InterPro" id="IPR000064">
    <property type="entry name" value="NLP_P60_dom"/>
</dbReference>
<dbReference type="RefSeq" id="WP_254757515.1">
    <property type="nucleotide sequence ID" value="NZ_JANCLT010000002.1"/>
</dbReference>
<keyword evidence="3 7" id="KW-0732">Signal</keyword>
<dbReference type="Proteomes" id="UP001156102">
    <property type="component" value="Unassembled WGS sequence"/>
</dbReference>
<dbReference type="SUPFAM" id="SSF54001">
    <property type="entry name" value="Cysteine proteinases"/>
    <property type="match status" value="1"/>
</dbReference>
<comment type="caution">
    <text evidence="9">The sequence shown here is derived from an EMBL/GenBank/DDBJ whole genome shotgun (WGS) entry which is preliminary data.</text>
</comment>
<dbReference type="PANTHER" id="PTHR47053:SF1">
    <property type="entry name" value="MUREIN DD-ENDOPEPTIDASE MEPH-RELATED"/>
    <property type="match status" value="1"/>
</dbReference>
<keyword evidence="10" id="KW-1185">Reference proteome</keyword>
<sequence>MMKQVKAFSCAVAAGLMIFSSMAPSTYAEKNSTQLQAEKDDIQKQVDDLKQTVADAKAKVVEMDKSIQENEKKRDELKTNIAATDQKIAELNAKIEELEQQIKKREYVIKKRLQTLQSQEKENMVADLLINAKSFADLLDRMSSIGMIFESDKSILEAQQRDQDEVERQRAELAKKNAELHKLLAEHDNILAALSAEREQRQNLVDQAEESFLAKVSELSSVATQLSQQRALERAALAVQTMTDGASTAKTTVAPKPVNIPMGTSTGGNGSVVSKAQQYLGVPYVWGGASPSGFDCSGFISYVYGVGRQTAAGFYSSAAKVSNPQPGDLVFFAGTYKAGISHIGIYVGNGMMIHASDDGIAYGNLNSSYNRAHFAGYGRL</sequence>
<dbReference type="Gene3D" id="6.10.250.3150">
    <property type="match status" value="1"/>
</dbReference>
<keyword evidence="2" id="KW-0645">Protease</keyword>
<dbReference type="GO" id="GO:0006508">
    <property type="term" value="P:proteolysis"/>
    <property type="evidence" value="ECO:0007669"/>
    <property type="project" value="UniProtKB-KW"/>
</dbReference>
<dbReference type="AlphaFoldDB" id="A0AA41X6B1"/>
<dbReference type="PROSITE" id="PS51935">
    <property type="entry name" value="NLPC_P60"/>
    <property type="match status" value="1"/>
</dbReference>
<dbReference type="Pfam" id="PF00877">
    <property type="entry name" value="NLPC_P60"/>
    <property type="match status" value="1"/>
</dbReference>
<evidence type="ECO:0000256" key="3">
    <source>
        <dbReference type="ARBA" id="ARBA00022729"/>
    </source>
</evidence>
<name>A0AA41X6B1_9BACI</name>
<evidence type="ECO:0000259" key="8">
    <source>
        <dbReference type="PROSITE" id="PS51935"/>
    </source>
</evidence>
<dbReference type="InterPro" id="IPR051202">
    <property type="entry name" value="Peptidase_C40"/>
</dbReference>
<keyword evidence="6" id="KW-0175">Coiled coil</keyword>
<organism evidence="9 10">
    <name type="scientific">Ectobacillus ponti</name>
    <dbReference type="NCBI Taxonomy" id="2961894"/>
    <lineage>
        <taxon>Bacteria</taxon>
        <taxon>Bacillati</taxon>
        <taxon>Bacillota</taxon>
        <taxon>Bacilli</taxon>
        <taxon>Bacillales</taxon>
        <taxon>Bacillaceae</taxon>
        <taxon>Ectobacillus</taxon>
    </lineage>
</organism>
<evidence type="ECO:0000313" key="10">
    <source>
        <dbReference type="Proteomes" id="UP001156102"/>
    </source>
</evidence>
<dbReference type="InterPro" id="IPR038765">
    <property type="entry name" value="Papain-like_cys_pep_sf"/>
</dbReference>
<feature type="coiled-coil region" evidence="6">
    <location>
        <begin position="32"/>
        <end position="108"/>
    </location>
</feature>
<evidence type="ECO:0000256" key="5">
    <source>
        <dbReference type="ARBA" id="ARBA00022807"/>
    </source>
</evidence>
<evidence type="ECO:0000256" key="6">
    <source>
        <dbReference type="SAM" id="Coils"/>
    </source>
</evidence>
<dbReference type="PANTHER" id="PTHR47053">
    <property type="entry name" value="MUREIN DD-ENDOPEPTIDASE MEPH-RELATED"/>
    <property type="match status" value="1"/>
</dbReference>
<evidence type="ECO:0000256" key="4">
    <source>
        <dbReference type="ARBA" id="ARBA00022801"/>
    </source>
</evidence>
<feature type="chain" id="PRO_5041242747" evidence="7">
    <location>
        <begin position="24"/>
        <end position="380"/>
    </location>
</feature>
<feature type="domain" description="NlpC/P60" evidence="8">
    <location>
        <begin position="266"/>
        <end position="380"/>
    </location>
</feature>
<gene>
    <name evidence="9" type="ORF">NK662_03615</name>
</gene>
<feature type="signal peptide" evidence="7">
    <location>
        <begin position="1"/>
        <end position="23"/>
    </location>
</feature>
<reference evidence="9" key="1">
    <citation type="submission" date="2022-07" db="EMBL/GenBank/DDBJ databases">
        <authorList>
            <person name="Li W.-J."/>
            <person name="Deng Q.-Q."/>
        </authorList>
    </citation>
    <scope>NUCLEOTIDE SEQUENCE</scope>
    <source>
        <strain evidence="9">SYSU M60031</strain>
    </source>
</reference>
<comment type="similarity">
    <text evidence="1">Belongs to the peptidase C40 family.</text>
</comment>
<evidence type="ECO:0000256" key="2">
    <source>
        <dbReference type="ARBA" id="ARBA00022670"/>
    </source>
</evidence>
<evidence type="ECO:0000256" key="7">
    <source>
        <dbReference type="SAM" id="SignalP"/>
    </source>
</evidence>
<keyword evidence="5" id="KW-0788">Thiol protease</keyword>
<evidence type="ECO:0000256" key="1">
    <source>
        <dbReference type="ARBA" id="ARBA00007074"/>
    </source>
</evidence>
<keyword evidence="4" id="KW-0378">Hydrolase</keyword>
<protein>
    <submittedName>
        <fullName evidence="9">NlpC/P60 family protein</fullName>
    </submittedName>
</protein>
<evidence type="ECO:0000313" key="9">
    <source>
        <dbReference type="EMBL" id="MCP8967625.1"/>
    </source>
</evidence>
<dbReference type="Gene3D" id="3.90.1720.10">
    <property type="entry name" value="endopeptidase domain like (from Nostoc punctiforme)"/>
    <property type="match status" value="1"/>
</dbReference>